<dbReference type="AlphaFoldDB" id="X0TQ29"/>
<keyword evidence="1" id="KW-1133">Transmembrane helix</keyword>
<dbReference type="InterPro" id="IPR011990">
    <property type="entry name" value="TPR-like_helical_dom_sf"/>
</dbReference>
<sequence length="276" mass="30472">ANTTAILACAVLAIALHNLIDFAIFEPGVLTTFWATIACLVAMNSQTNPRPQVVLKSAPVSRALAVAAALAISAAYLSYVLVPVGKATARTQWANQAIATGQFEYAHQFLERGARDDPLSATALAFNGRLYLHRVGLIPEKNRELLLAAADCLQAAIERNGQAFKNFERLTQVYGLLAETSTPQEKIDWLNKALDTASQAVERYPGCGRLHFKLARIAEQADKTDVAIEHYNKAIEIEDAYRDQFRQIYPERKEVVSRLGEEKYNLAKDKLKALSK</sequence>
<accession>X0TQ29</accession>
<evidence type="ECO:0000256" key="1">
    <source>
        <dbReference type="SAM" id="Phobius"/>
    </source>
</evidence>
<dbReference type="Gene3D" id="1.25.40.10">
    <property type="entry name" value="Tetratricopeptide repeat domain"/>
    <property type="match status" value="1"/>
</dbReference>
<reference evidence="2" key="1">
    <citation type="journal article" date="2014" name="Front. Microbiol.">
        <title>High frequency of phylogenetically diverse reductive dehalogenase-homologous genes in deep subseafloor sedimentary metagenomes.</title>
        <authorList>
            <person name="Kawai M."/>
            <person name="Futagami T."/>
            <person name="Toyoda A."/>
            <person name="Takaki Y."/>
            <person name="Nishi S."/>
            <person name="Hori S."/>
            <person name="Arai W."/>
            <person name="Tsubouchi T."/>
            <person name="Morono Y."/>
            <person name="Uchiyama I."/>
            <person name="Ito T."/>
            <person name="Fujiyama A."/>
            <person name="Inagaki F."/>
            <person name="Takami H."/>
        </authorList>
    </citation>
    <scope>NUCLEOTIDE SEQUENCE</scope>
    <source>
        <strain evidence="2">Expedition CK06-06</strain>
    </source>
</reference>
<comment type="caution">
    <text evidence="2">The sequence shown here is derived from an EMBL/GenBank/DDBJ whole genome shotgun (WGS) entry which is preliminary data.</text>
</comment>
<feature type="non-terminal residue" evidence="2">
    <location>
        <position position="1"/>
    </location>
</feature>
<proteinExistence type="predicted"/>
<organism evidence="2">
    <name type="scientific">marine sediment metagenome</name>
    <dbReference type="NCBI Taxonomy" id="412755"/>
    <lineage>
        <taxon>unclassified sequences</taxon>
        <taxon>metagenomes</taxon>
        <taxon>ecological metagenomes</taxon>
    </lineage>
</organism>
<keyword evidence="1" id="KW-0472">Membrane</keyword>
<gene>
    <name evidence="2" type="ORF">S01H1_06055</name>
</gene>
<keyword evidence="1" id="KW-0812">Transmembrane</keyword>
<evidence type="ECO:0000313" key="2">
    <source>
        <dbReference type="EMBL" id="GAF78225.1"/>
    </source>
</evidence>
<feature type="transmembrane region" description="Helical" evidence="1">
    <location>
        <begin position="63"/>
        <end position="82"/>
    </location>
</feature>
<protein>
    <submittedName>
        <fullName evidence="2">Uncharacterized protein</fullName>
    </submittedName>
</protein>
<dbReference type="EMBL" id="BARS01003143">
    <property type="protein sequence ID" value="GAF78225.1"/>
    <property type="molecule type" value="Genomic_DNA"/>
</dbReference>
<dbReference type="SUPFAM" id="SSF48452">
    <property type="entry name" value="TPR-like"/>
    <property type="match status" value="1"/>
</dbReference>
<name>X0TQ29_9ZZZZ</name>